<dbReference type="InterPro" id="IPR039261">
    <property type="entry name" value="FNR_nucleotide-bd"/>
</dbReference>
<keyword evidence="16" id="KW-1185">Reference proteome</keyword>
<dbReference type="Pfam" id="PF08030">
    <property type="entry name" value="NAD_binding_6"/>
    <property type="match status" value="1"/>
</dbReference>
<name>A0A2V5I1X4_ASPV1</name>
<feature type="compositionally biased region" description="Low complexity" evidence="11">
    <location>
        <begin position="64"/>
        <end position="73"/>
    </location>
</feature>
<dbReference type="InterPro" id="IPR017927">
    <property type="entry name" value="FAD-bd_FR_type"/>
</dbReference>
<keyword evidence="3" id="KW-0813">Transport</keyword>
<evidence type="ECO:0000259" key="14">
    <source>
        <dbReference type="PROSITE" id="PS51384"/>
    </source>
</evidence>
<evidence type="ECO:0000256" key="5">
    <source>
        <dbReference type="ARBA" id="ARBA00022982"/>
    </source>
</evidence>
<keyword evidence="4 12" id="KW-0812">Transmembrane</keyword>
<feature type="transmembrane region" description="Helical" evidence="12">
    <location>
        <begin position="298"/>
        <end position="318"/>
    </location>
</feature>
<dbReference type="SFLD" id="SFLDG01168">
    <property type="entry name" value="Ferric_reductase_subgroup_(FRE"/>
    <property type="match status" value="1"/>
</dbReference>
<dbReference type="SUPFAM" id="SSF52343">
    <property type="entry name" value="Ferredoxin reductase-like, C-terminal NADP-linked domain"/>
    <property type="match status" value="1"/>
</dbReference>
<keyword evidence="9 12" id="KW-0472">Membrane</keyword>
<dbReference type="PANTHER" id="PTHR32361">
    <property type="entry name" value="FERRIC/CUPRIC REDUCTASE TRANSMEMBRANE COMPONENT"/>
    <property type="match status" value="1"/>
</dbReference>
<keyword evidence="5" id="KW-0249">Electron transport</keyword>
<evidence type="ECO:0000313" key="15">
    <source>
        <dbReference type="EMBL" id="PYI13656.1"/>
    </source>
</evidence>
<feature type="transmembrane region" description="Helical" evidence="12">
    <location>
        <begin position="377"/>
        <end position="400"/>
    </location>
</feature>
<dbReference type="GO" id="GO:0000293">
    <property type="term" value="F:ferric-chelate reductase activity"/>
    <property type="evidence" value="ECO:0007669"/>
    <property type="project" value="UniProtKB-ARBA"/>
</dbReference>
<keyword evidence="10" id="KW-0325">Glycoprotein</keyword>
<dbReference type="CDD" id="cd06186">
    <property type="entry name" value="NOX_Duox_like_FAD_NADP"/>
    <property type="match status" value="1"/>
</dbReference>
<dbReference type="PANTHER" id="PTHR32361:SF9">
    <property type="entry name" value="FERRIC REDUCTASE TRANSMEMBRANE COMPONENT 3-RELATED"/>
    <property type="match status" value="1"/>
</dbReference>
<dbReference type="Pfam" id="PF01794">
    <property type="entry name" value="Ferric_reduct"/>
    <property type="match status" value="1"/>
</dbReference>
<evidence type="ECO:0000256" key="8">
    <source>
        <dbReference type="ARBA" id="ARBA00023065"/>
    </source>
</evidence>
<evidence type="ECO:0000256" key="1">
    <source>
        <dbReference type="ARBA" id="ARBA00004141"/>
    </source>
</evidence>
<evidence type="ECO:0000256" key="11">
    <source>
        <dbReference type="SAM" id="MobiDB-lite"/>
    </source>
</evidence>
<dbReference type="InterPro" id="IPR013112">
    <property type="entry name" value="FAD-bd_8"/>
</dbReference>
<feature type="transmembrane region" description="Helical" evidence="12">
    <location>
        <begin position="339"/>
        <end position="357"/>
    </location>
</feature>
<dbReference type="SFLD" id="SFLDS00052">
    <property type="entry name" value="Ferric_Reductase_Domain"/>
    <property type="match status" value="1"/>
</dbReference>
<gene>
    <name evidence="15" type="ORF">BO99DRAFT_438092</name>
</gene>
<evidence type="ECO:0000256" key="4">
    <source>
        <dbReference type="ARBA" id="ARBA00022692"/>
    </source>
</evidence>
<feature type="transmembrane region" description="Helical" evidence="12">
    <location>
        <begin position="610"/>
        <end position="629"/>
    </location>
</feature>
<reference evidence="15 16" key="1">
    <citation type="submission" date="2018-02" db="EMBL/GenBank/DDBJ databases">
        <title>The genomes of Aspergillus section Nigri reveals drivers in fungal speciation.</title>
        <authorList>
            <consortium name="DOE Joint Genome Institute"/>
            <person name="Vesth T.C."/>
            <person name="Nybo J."/>
            <person name="Theobald S."/>
            <person name="Brandl J."/>
            <person name="Frisvad J.C."/>
            <person name="Nielsen K.F."/>
            <person name="Lyhne E.K."/>
            <person name="Kogle M.E."/>
            <person name="Kuo A."/>
            <person name="Riley R."/>
            <person name="Clum A."/>
            <person name="Nolan M."/>
            <person name="Lipzen A."/>
            <person name="Salamov A."/>
            <person name="Henrissat B."/>
            <person name="Wiebenga A."/>
            <person name="De vries R.P."/>
            <person name="Grigoriev I.V."/>
            <person name="Mortensen U.H."/>
            <person name="Andersen M.R."/>
            <person name="Baker S.E."/>
        </authorList>
    </citation>
    <scope>NUCLEOTIDE SEQUENCE [LARGE SCALE GENOMIC DNA]</scope>
    <source>
        <strain evidence="15 16">CBS 115571</strain>
    </source>
</reference>
<dbReference type="STRING" id="1450538.A0A2V5I1X4"/>
<evidence type="ECO:0000256" key="12">
    <source>
        <dbReference type="SAM" id="Phobius"/>
    </source>
</evidence>
<dbReference type="Gene3D" id="3.40.50.80">
    <property type="entry name" value="Nucleotide-binding domain of ferredoxin-NADP reductase (FNR) module"/>
    <property type="match status" value="1"/>
</dbReference>
<dbReference type="GO" id="GO:0005886">
    <property type="term" value="C:plasma membrane"/>
    <property type="evidence" value="ECO:0007669"/>
    <property type="project" value="TreeGrafter"/>
</dbReference>
<evidence type="ECO:0000256" key="10">
    <source>
        <dbReference type="ARBA" id="ARBA00023180"/>
    </source>
</evidence>
<sequence>MKWSFLAVVFGLCSVVWASNLPTSKSQYCFYSIYKSLTSLTFETEATSSAHTHTSSKANRTSTSASHGASMARRGGRGGGASTTTKYEPYCEDTIEVTSIYASMKEYCSANEIVKGVACWQVLCGKNQVDLINLTAIDTELTPQYLASLPAVAPDTYNTSVTVTSPVLLEKSYYKRYLRRLEATINATPTNIVYGWALIGYWGGVIVLGSLFNLSKASPWSLSRGPLATLRYYLRLHLVMPATVGTYHQRALYWCNIPKRLDSVIVFGFWAISIVLSCVNLGTFSGNPTTPDVSQQNWVYLSDRTAVLSYACLCWLWMFGGRNNIFLWSTGWSYGTFSVFHRHIALVATLEAVVHSIGYTVQWNVYSSDYIPALKDLYFVLGIVATIIMCLMILFAILPIRQRFYELFLLIHIAFAVVLLYCLYIHTAQIGAVYYSGYLWPPVAIWSFDRFLRLVRLVWCNVRVWYGHASRTQAVVHYSPASNVMRVDILNATVQGGPGQYYHLYQPMTLRGWENHPFTLGAFSTSTAASSPIATPGQVEDGLKPSTPQVQVTETGSASPPTSILTFWIRPYDGWTKRLRDQCRQQPGNTVHPTLLLEGPYGHRAPLRTYHTLIMIMGGTGIACAIPYLQDHLTRRRRQAPTSTVRIQLHWTVRQPAFVAELLQRELADILTSGDVQASFYCSRKGVVVEDERVPTVVDSANEKGTATGAKLVHSAAGTIHPGRAPIDQILAEAGAVAAAENTRVAVVSCGPAAMADQTRAAVHAALKQGCRTMDYFEEAYGW</sequence>
<protein>
    <recommendedName>
        <fullName evidence="14">FAD-binding FR-type domain-containing protein</fullName>
    </recommendedName>
</protein>
<evidence type="ECO:0000256" key="6">
    <source>
        <dbReference type="ARBA" id="ARBA00022989"/>
    </source>
</evidence>
<dbReference type="GO" id="GO:0006879">
    <property type="term" value="P:intracellular iron ion homeostasis"/>
    <property type="evidence" value="ECO:0007669"/>
    <property type="project" value="TreeGrafter"/>
</dbReference>
<dbReference type="PROSITE" id="PS51384">
    <property type="entry name" value="FAD_FR"/>
    <property type="match status" value="1"/>
</dbReference>
<feature type="transmembrane region" description="Helical" evidence="12">
    <location>
        <begin position="264"/>
        <end position="286"/>
    </location>
</feature>
<keyword evidence="7" id="KW-0560">Oxidoreductase</keyword>
<comment type="subcellular location">
    <subcellularLocation>
        <location evidence="1">Membrane</location>
        <topology evidence="1">Multi-pass membrane protein</topology>
    </subcellularLocation>
</comment>
<proteinExistence type="inferred from homology"/>
<comment type="similarity">
    <text evidence="2">Belongs to the ferric reductase (FRE) family.</text>
</comment>
<feature type="chain" id="PRO_5015893555" description="FAD-binding FR-type domain-containing protein" evidence="13">
    <location>
        <begin position="19"/>
        <end position="783"/>
    </location>
</feature>
<keyword evidence="13" id="KW-0732">Signal</keyword>
<dbReference type="EMBL" id="KZ825236">
    <property type="protein sequence ID" value="PYI13656.1"/>
    <property type="molecule type" value="Genomic_DNA"/>
</dbReference>
<feature type="compositionally biased region" description="Polar residues" evidence="11">
    <location>
        <begin position="546"/>
        <end position="558"/>
    </location>
</feature>
<dbReference type="Pfam" id="PF08022">
    <property type="entry name" value="FAD_binding_8"/>
    <property type="match status" value="1"/>
</dbReference>
<dbReference type="Proteomes" id="UP000249829">
    <property type="component" value="Unassembled WGS sequence"/>
</dbReference>
<dbReference type="InterPro" id="IPR051410">
    <property type="entry name" value="Ferric/Cupric_Reductase"/>
</dbReference>
<feature type="transmembrane region" description="Helical" evidence="12">
    <location>
        <begin position="407"/>
        <end position="426"/>
    </location>
</feature>
<dbReference type="InterPro" id="IPR013130">
    <property type="entry name" value="Fe3_Rdtase_TM_dom"/>
</dbReference>
<organism evidence="15 16">
    <name type="scientific">Aspergillus violaceofuscus (strain CBS 115571)</name>
    <dbReference type="NCBI Taxonomy" id="1450538"/>
    <lineage>
        <taxon>Eukaryota</taxon>
        <taxon>Fungi</taxon>
        <taxon>Dikarya</taxon>
        <taxon>Ascomycota</taxon>
        <taxon>Pezizomycotina</taxon>
        <taxon>Eurotiomycetes</taxon>
        <taxon>Eurotiomycetidae</taxon>
        <taxon>Eurotiales</taxon>
        <taxon>Aspergillaceae</taxon>
        <taxon>Aspergillus</taxon>
    </lineage>
</organism>
<evidence type="ECO:0000256" key="7">
    <source>
        <dbReference type="ARBA" id="ARBA00023002"/>
    </source>
</evidence>
<evidence type="ECO:0000313" key="16">
    <source>
        <dbReference type="Proteomes" id="UP000249829"/>
    </source>
</evidence>
<evidence type="ECO:0000256" key="2">
    <source>
        <dbReference type="ARBA" id="ARBA00006278"/>
    </source>
</evidence>
<feature type="region of interest" description="Disordered" evidence="11">
    <location>
        <begin position="534"/>
        <end position="558"/>
    </location>
</feature>
<feature type="region of interest" description="Disordered" evidence="11">
    <location>
        <begin position="51"/>
        <end position="83"/>
    </location>
</feature>
<evidence type="ECO:0000256" key="9">
    <source>
        <dbReference type="ARBA" id="ARBA00023136"/>
    </source>
</evidence>
<keyword evidence="6 12" id="KW-1133">Transmembrane helix</keyword>
<dbReference type="GO" id="GO:0006826">
    <property type="term" value="P:iron ion transport"/>
    <property type="evidence" value="ECO:0007669"/>
    <property type="project" value="TreeGrafter"/>
</dbReference>
<accession>A0A2V5I1X4</accession>
<feature type="domain" description="FAD-binding FR-type" evidence="14">
    <location>
        <begin position="462"/>
        <end position="607"/>
    </location>
</feature>
<evidence type="ECO:0000256" key="3">
    <source>
        <dbReference type="ARBA" id="ARBA00022448"/>
    </source>
</evidence>
<feature type="transmembrane region" description="Helical" evidence="12">
    <location>
        <begin position="193"/>
        <end position="214"/>
    </location>
</feature>
<dbReference type="AlphaFoldDB" id="A0A2V5I1X4"/>
<keyword evidence="8" id="KW-0406">Ion transport</keyword>
<dbReference type="OMA" id="YNEDAHM"/>
<evidence type="ECO:0000256" key="13">
    <source>
        <dbReference type="SAM" id="SignalP"/>
    </source>
</evidence>
<dbReference type="GO" id="GO:0015677">
    <property type="term" value="P:copper ion import"/>
    <property type="evidence" value="ECO:0007669"/>
    <property type="project" value="TreeGrafter"/>
</dbReference>
<dbReference type="InterPro" id="IPR013121">
    <property type="entry name" value="Fe_red_NAD-bd_6"/>
</dbReference>
<feature type="signal peptide" evidence="13">
    <location>
        <begin position="1"/>
        <end position="18"/>
    </location>
</feature>